<dbReference type="SMART" id="SM00825">
    <property type="entry name" value="PKS_KS"/>
    <property type="match status" value="1"/>
</dbReference>
<comment type="similarity">
    <text evidence="1 6">Belongs to the thiolase-like superfamily. Fungal fatty acid synthetase subunit alpha family.</text>
</comment>
<evidence type="ECO:0000256" key="6">
    <source>
        <dbReference type="PIRNR" id="PIRNR000454"/>
    </source>
</evidence>
<dbReference type="InterPro" id="IPR014030">
    <property type="entry name" value="Ketoacyl_synth_N"/>
</dbReference>
<dbReference type="SUPFAM" id="SSF52151">
    <property type="entry name" value="FabD/lysophospholipase-like"/>
    <property type="match status" value="1"/>
</dbReference>
<dbReference type="InterPro" id="IPR040899">
    <property type="entry name" value="Fas_alpha_ACP"/>
</dbReference>
<dbReference type="SUPFAM" id="SSF53901">
    <property type="entry name" value="Thiolase-like"/>
    <property type="match status" value="2"/>
</dbReference>
<dbReference type="PROSITE" id="PS52004">
    <property type="entry name" value="KS3_2"/>
    <property type="match status" value="1"/>
</dbReference>
<dbReference type="EC" id="2.3.1.41" evidence="2"/>
<gene>
    <name evidence="10" type="ORF">SUNI508_00311</name>
</gene>
<dbReference type="Pfam" id="PF00109">
    <property type="entry name" value="ketoacyl-synt"/>
    <property type="match status" value="1"/>
</dbReference>
<sequence length="1576" mass="171993">MEKNDMDDKSIAYELLVELLAHQFAFPVQWIETQKTLMSGHRSVSRMVELGPSKTLSGMAQKTAQRQVSSGERSADATVQFLASTQSAKELLYQYDAVVPQEEEAMVEEPAAKVVVTSQQSSAKAGPQAVAVSTTTTAIPDAPLQSTDCIRILVARKLKKPTHEISASKSIKELCGGKSTLQNELVGDFSEEFAGFPDRAEDVPLQDLGTVLGTMQKLGKTSATLVSRLIASKMPSKFSKRASIEFYLAEKWSLGPLRQMSVVLHAVASEPPSRIASTEGAETYWDQVVSEYAQLDGISLQARSLKVDIEIQAAVNINPAALNEVTQSHRRMANKQYEALAEYLQYENANNTTSELERQVDELRNQLDDWTAEFSQAFLPGIETKFDSDKIRRYRSWWNNARQQLLAFHQGTSLDKLVHDESLLGPFISGLCNRADPQLVAVADQLALEYSDVNSSQSQVAARIAHEIASSIHIPPVARPILPALGPRTTICENGSIKYSHTPRKELPEAATYVDFLSKHLATQNGDGSSAISLQYCSSSSAKRSEDLTSRLLQAMSEAVESGVSFVDKVVLITGAGPNSIGSELIRLLLSGGACVIVTTHREPSTTAKYFQSLYESFGARDSELYLVPFNQASARDCEKLIDHIYGSKGLHKDLDAIIPFAASPEGGIEMNEVGAESELAHRMMLVNVYRLLGGIVKNKRNLSIDCNPTQVLLPLSPNHGMFGGDGLYPESKIGLETLLTRVKSESWSDELSICGVRIGWTRSTGLMAVNDVVAETVEKQGVLTFSAPEMAFNMAILLTSEFVNLCEECPIHADFGGRLGIQNDDFSKLLTDARQEINLASSIAKAIKLQDDHENAALASDKQSPNPPPSRKAMLRVGYPHLPEFTTAKSVLGLPLNTPAETVVVVGFSELGPWGSSRTRWEIEHQGRLSVEGYVEMAWLMNLIRHFEGAGKDGSYYIGWVDTKTGDPIADVEVEQKYGEYINMHAGIRFSAASEETGFETPKKDLLQEIVVEDDLPAFETSLATADALRSKHGDRVSIERLSGSEGVCRVRIRRGATIMVPKTVPAPWASVAGRMPDGWSASRYGIPDDIAKQVDPVTLYTICCVSEAFHSAGIADPLEVFQYMHLSEFGNFIGSSMGGVVKTRHLYRDTYLDQEIQADTLQDTYLNTTAAWVNMLLLGATGPIKTPVGACATGVESIDSGFESIMAGKTKMCIVGGYDDIQEEESFGFSKMKATANVASELAHGRVPSEMSRPTAESRAGFVESHGCGVQILCRGDVALEMGLPIYGIIAGSTMAADKIGRSVPAPGKGILTFAKERRNEQAMSTNVSVDGSLDTESDYYAPLMPANGLLHSSPAPLRAALAAWGLTIDDLDVASLHGTSTQANDLNEPDVICRQMSHLGRTSGRPMWAICQKSVTGHPKAPAAAWMLNGCLQVLDTGIIPGNRNADSVDMRLREKHHLCFPTNTVQTKEGVRAFLLTSFGFGQKSGQVVGVAPRYFFASLRPAQYQEYSKKTMARQARADRAYVKAMMTNRIVQIKEEPPYDEDDAPRIFLDPSSRISKDMAAGQYRFEPDM</sequence>
<dbReference type="InterPro" id="IPR047224">
    <property type="entry name" value="FAS_alpha_su_C"/>
</dbReference>
<dbReference type="PANTHER" id="PTHR10982:SF21">
    <property type="entry name" value="FATTY ACID SYNTHASE SUBUNIT BETA"/>
    <property type="match status" value="1"/>
</dbReference>
<dbReference type="CDD" id="cd00828">
    <property type="entry name" value="elong_cond_enzymes"/>
    <property type="match status" value="1"/>
</dbReference>
<dbReference type="InterPro" id="IPR050830">
    <property type="entry name" value="Fungal_FAS"/>
</dbReference>
<evidence type="ECO:0000259" key="9">
    <source>
        <dbReference type="PROSITE" id="PS52004"/>
    </source>
</evidence>
<dbReference type="PROSITE" id="PS50075">
    <property type="entry name" value="CARRIER"/>
    <property type="match status" value="1"/>
</dbReference>
<keyword evidence="5 6" id="KW-0808">Transferase</keyword>
<evidence type="ECO:0000256" key="7">
    <source>
        <dbReference type="SAM" id="Coils"/>
    </source>
</evidence>
<dbReference type="Gene3D" id="3.40.47.10">
    <property type="match status" value="1"/>
</dbReference>
<keyword evidence="7" id="KW-0175">Coiled coil</keyword>
<dbReference type="PANTHER" id="PTHR10982">
    <property type="entry name" value="MALONYL COA-ACYL CARRIER PROTEIN TRANSACYLASE"/>
    <property type="match status" value="1"/>
</dbReference>
<evidence type="ECO:0000313" key="10">
    <source>
        <dbReference type="EMBL" id="KAK9426784.1"/>
    </source>
</evidence>
<evidence type="ECO:0000256" key="2">
    <source>
        <dbReference type="ARBA" id="ARBA00013191"/>
    </source>
</evidence>
<feature type="coiled-coil region" evidence="7">
    <location>
        <begin position="346"/>
        <end position="373"/>
    </location>
</feature>
<dbReference type="CDD" id="cd08950">
    <property type="entry name" value="KR_fFAS_SDR_c_like"/>
    <property type="match status" value="1"/>
</dbReference>
<dbReference type="InterPro" id="IPR036291">
    <property type="entry name" value="NAD(P)-bd_dom_sf"/>
</dbReference>
<dbReference type="PROSITE" id="PS00606">
    <property type="entry name" value="KS3_1"/>
    <property type="match status" value="1"/>
</dbReference>
<dbReference type="Pfam" id="PF18314">
    <property type="entry name" value="FAS_I_H"/>
    <property type="match status" value="1"/>
</dbReference>
<dbReference type="SUPFAM" id="SSF51735">
    <property type="entry name" value="NAD(P)-binding Rossmann-fold domains"/>
    <property type="match status" value="1"/>
</dbReference>
<dbReference type="EMBL" id="JARVKF010000001">
    <property type="protein sequence ID" value="KAK9426784.1"/>
    <property type="molecule type" value="Genomic_DNA"/>
</dbReference>
<evidence type="ECO:0000256" key="5">
    <source>
        <dbReference type="ARBA" id="ARBA00022679"/>
    </source>
</evidence>
<evidence type="ECO:0000313" key="11">
    <source>
        <dbReference type="Proteomes" id="UP001408356"/>
    </source>
</evidence>
<comment type="caution">
    <text evidence="10">The sequence shown here is derived from an EMBL/GenBank/DDBJ whole genome shotgun (WGS) entry which is preliminary data.</text>
</comment>
<dbReference type="InterPro" id="IPR014031">
    <property type="entry name" value="Ketoacyl_synth_C"/>
</dbReference>
<evidence type="ECO:0000256" key="3">
    <source>
        <dbReference type="ARBA" id="ARBA00022450"/>
    </source>
</evidence>
<dbReference type="InterPro" id="IPR009081">
    <property type="entry name" value="PP-bd_ACP"/>
</dbReference>
<proteinExistence type="inferred from homology"/>
<dbReference type="Pfam" id="PF02801">
    <property type="entry name" value="Ketoacyl-synt_C"/>
    <property type="match status" value="1"/>
</dbReference>
<feature type="domain" description="Carrier" evidence="8">
    <location>
        <begin position="144"/>
        <end position="222"/>
    </location>
</feature>
<protein>
    <recommendedName>
        <fullName evidence="2">beta-ketoacyl-[acyl-carrier-protein] synthase I</fullName>
        <ecNumber evidence="2">2.3.1.41</ecNumber>
    </recommendedName>
</protein>
<accession>A0ABR2VIQ1</accession>
<keyword evidence="11" id="KW-1185">Reference proteome</keyword>
<evidence type="ECO:0000256" key="1">
    <source>
        <dbReference type="ARBA" id="ARBA00007485"/>
    </source>
</evidence>
<feature type="domain" description="Ketosynthase family 3 (KS3)" evidence="9">
    <location>
        <begin position="1005"/>
        <end position="1496"/>
    </location>
</feature>
<reference evidence="10 11" key="1">
    <citation type="journal article" date="2024" name="J. Plant Pathol.">
        <title>Sequence and assembly of the genome of Seiridium unicorne, isolate CBS 538.82, causal agent of cypress canker disease.</title>
        <authorList>
            <person name="Scali E."/>
            <person name="Rocca G.D."/>
            <person name="Danti R."/>
            <person name="Garbelotto M."/>
            <person name="Barberini S."/>
            <person name="Baroncelli R."/>
            <person name="Emiliani G."/>
        </authorList>
    </citation>
    <scope>NUCLEOTIDE SEQUENCE [LARGE SCALE GENOMIC DNA]</scope>
    <source>
        <strain evidence="10 11">BM-138-508</strain>
    </source>
</reference>
<evidence type="ECO:0000259" key="8">
    <source>
        <dbReference type="PROSITE" id="PS50075"/>
    </source>
</evidence>
<evidence type="ECO:0000256" key="4">
    <source>
        <dbReference type="ARBA" id="ARBA00022553"/>
    </source>
</evidence>
<dbReference type="Gene3D" id="3.30.70.2490">
    <property type="match status" value="1"/>
</dbReference>
<dbReference type="InterPro" id="IPR041550">
    <property type="entry name" value="FASI_helical"/>
</dbReference>
<dbReference type="InterPro" id="IPR026025">
    <property type="entry name" value="FAS_alpha_yeast"/>
</dbReference>
<keyword evidence="4" id="KW-0597">Phosphoprotein</keyword>
<dbReference type="Gene3D" id="3.40.50.720">
    <property type="entry name" value="NAD(P)-binding Rossmann-like Domain"/>
    <property type="match status" value="1"/>
</dbReference>
<keyword evidence="3 6" id="KW-0596">Phosphopantetheine</keyword>
<dbReference type="Pfam" id="PF18325">
    <property type="entry name" value="Fas_alpha_ACP"/>
    <property type="match status" value="1"/>
</dbReference>
<dbReference type="InterPro" id="IPR016035">
    <property type="entry name" value="Acyl_Trfase/lysoPLipase"/>
</dbReference>
<dbReference type="Gene3D" id="3.90.25.70">
    <property type="match status" value="1"/>
</dbReference>
<dbReference type="InterPro" id="IPR018201">
    <property type="entry name" value="Ketoacyl_synth_AS"/>
</dbReference>
<dbReference type="InterPro" id="IPR020841">
    <property type="entry name" value="PKS_Beta-ketoAc_synthase_dom"/>
</dbReference>
<dbReference type="PIRSF" id="PIRSF000454">
    <property type="entry name" value="FAS_yeast_alpha"/>
    <property type="match status" value="1"/>
</dbReference>
<name>A0ABR2VIQ1_9PEZI</name>
<dbReference type="InterPro" id="IPR016039">
    <property type="entry name" value="Thiolase-like"/>
</dbReference>
<dbReference type="Proteomes" id="UP001408356">
    <property type="component" value="Unassembled WGS sequence"/>
</dbReference>
<organism evidence="10 11">
    <name type="scientific">Seiridium unicorne</name>
    <dbReference type="NCBI Taxonomy" id="138068"/>
    <lineage>
        <taxon>Eukaryota</taxon>
        <taxon>Fungi</taxon>
        <taxon>Dikarya</taxon>
        <taxon>Ascomycota</taxon>
        <taxon>Pezizomycotina</taxon>
        <taxon>Sordariomycetes</taxon>
        <taxon>Xylariomycetidae</taxon>
        <taxon>Amphisphaeriales</taxon>
        <taxon>Sporocadaceae</taxon>
        <taxon>Seiridium</taxon>
    </lineage>
</organism>